<sequence>MFVPVIAVLCMAVTVVDVIHMVTVGYGHVATVGAVLMIVVFVNLVGGVLALIPMAFVFAVEVAIVNVVNVVAVGYGHVATVGAVLMIVVGVSSAAHGSLLSGRESIG</sequence>
<evidence type="ECO:0000313" key="2">
    <source>
        <dbReference type="EMBL" id="HIW95343.1"/>
    </source>
</evidence>
<gene>
    <name evidence="2" type="ORF">H9867_02470</name>
</gene>
<protein>
    <submittedName>
        <fullName evidence="2">Uncharacterized protein</fullName>
    </submittedName>
</protein>
<keyword evidence="1" id="KW-0812">Transmembrane</keyword>
<keyword evidence="1" id="KW-1133">Transmembrane helix</keyword>
<evidence type="ECO:0000256" key="1">
    <source>
        <dbReference type="SAM" id="Phobius"/>
    </source>
</evidence>
<name>A0A9D1RW31_9CORY</name>
<accession>A0A9D1RW31</accession>
<feature type="transmembrane region" description="Helical" evidence="1">
    <location>
        <begin position="6"/>
        <end position="27"/>
    </location>
</feature>
<comment type="caution">
    <text evidence="2">The sequence shown here is derived from an EMBL/GenBank/DDBJ whole genome shotgun (WGS) entry which is preliminary data.</text>
</comment>
<dbReference type="Proteomes" id="UP000824189">
    <property type="component" value="Unassembled WGS sequence"/>
</dbReference>
<keyword evidence="1" id="KW-0472">Membrane</keyword>
<organism evidence="2 3">
    <name type="scientific">Candidatus Corynebacterium gallistercoris</name>
    <dbReference type="NCBI Taxonomy" id="2838530"/>
    <lineage>
        <taxon>Bacteria</taxon>
        <taxon>Bacillati</taxon>
        <taxon>Actinomycetota</taxon>
        <taxon>Actinomycetes</taxon>
        <taxon>Mycobacteriales</taxon>
        <taxon>Corynebacteriaceae</taxon>
        <taxon>Corynebacterium</taxon>
    </lineage>
</organism>
<evidence type="ECO:0000313" key="3">
    <source>
        <dbReference type="Proteomes" id="UP000824189"/>
    </source>
</evidence>
<proteinExistence type="predicted"/>
<feature type="transmembrane region" description="Helical" evidence="1">
    <location>
        <begin position="72"/>
        <end position="95"/>
    </location>
</feature>
<dbReference type="EMBL" id="DXFZ01000031">
    <property type="protein sequence ID" value="HIW95343.1"/>
    <property type="molecule type" value="Genomic_DNA"/>
</dbReference>
<feature type="transmembrane region" description="Helical" evidence="1">
    <location>
        <begin position="34"/>
        <end position="60"/>
    </location>
</feature>
<dbReference type="AlphaFoldDB" id="A0A9D1RW31"/>
<reference evidence="2" key="2">
    <citation type="submission" date="2021-04" db="EMBL/GenBank/DDBJ databases">
        <authorList>
            <person name="Gilroy R."/>
        </authorList>
    </citation>
    <scope>NUCLEOTIDE SEQUENCE</scope>
    <source>
        <strain evidence="2">4376</strain>
    </source>
</reference>
<reference evidence="2" key="1">
    <citation type="journal article" date="2021" name="PeerJ">
        <title>Extensive microbial diversity within the chicken gut microbiome revealed by metagenomics and culture.</title>
        <authorList>
            <person name="Gilroy R."/>
            <person name="Ravi A."/>
            <person name="Getino M."/>
            <person name="Pursley I."/>
            <person name="Horton D.L."/>
            <person name="Alikhan N.F."/>
            <person name="Baker D."/>
            <person name="Gharbi K."/>
            <person name="Hall N."/>
            <person name="Watson M."/>
            <person name="Adriaenssens E.M."/>
            <person name="Foster-Nyarko E."/>
            <person name="Jarju S."/>
            <person name="Secka A."/>
            <person name="Antonio M."/>
            <person name="Oren A."/>
            <person name="Chaudhuri R.R."/>
            <person name="La Ragione R."/>
            <person name="Hildebrand F."/>
            <person name="Pallen M.J."/>
        </authorList>
    </citation>
    <scope>NUCLEOTIDE SEQUENCE</scope>
    <source>
        <strain evidence="2">4376</strain>
    </source>
</reference>